<evidence type="ECO:0000313" key="2">
    <source>
        <dbReference type="Proteomes" id="UP000664477"/>
    </source>
</evidence>
<gene>
    <name evidence="1" type="ORF">J4727_10825</name>
</gene>
<dbReference type="AlphaFoldDB" id="A0A939NGD7"/>
<accession>A0A939NGD7</accession>
<organism evidence="1 2">
    <name type="scientific">Providencia rettgeri</name>
    <dbReference type="NCBI Taxonomy" id="587"/>
    <lineage>
        <taxon>Bacteria</taxon>
        <taxon>Pseudomonadati</taxon>
        <taxon>Pseudomonadota</taxon>
        <taxon>Gammaproteobacteria</taxon>
        <taxon>Enterobacterales</taxon>
        <taxon>Morganellaceae</taxon>
        <taxon>Providencia</taxon>
    </lineage>
</organism>
<protein>
    <submittedName>
        <fullName evidence="1">Uncharacterized protein</fullName>
    </submittedName>
</protein>
<comment type="caution">
    <text evidence="1">The sequence shown here is derived from an EMBL/GenBank/DDBJ whole genome shotgun (WGS) entry which is preliminary data.</text>
</comment>
<reference evidence="1" key="1">
    <citation type="submission" date="2021-03" db="EMBL/GenBank/DDBJ databases">
        <title>Molecular epidemiology and mechanisms of colistin and carbapenem resistance in Enterobacteriaceae from clinical isolates, the environment and porcine samples in Pretoria, South Africa.</title>
        <authorList>
            <person name="Bogoshi D."/>
            <person name="Mbelle N.M."/>
            <person name="Naidoo V."/>
            <person name="Osei Sekyere J."/>
        </authorList>
    </citation>
    <scope>NUCLEOTIDE SEQUENCE</scope>
    <source>
        <strain evidence="1">C052</strain>
    </source>
</reference>
<name>A0A939NGD7_PRORE</name>
<evidence type="ECO:0000313" key="1">
    <source>
        <dbReference type="EMBL" id="MBO1916236.1"/>
    </source>
</evidence>
<dbReference type="EMBL" id="JAGETQ010000052">
    <property type="protein sequence ID" value="MBO1916236.1"/>
    <property type="molecule type" value="Genomic_DNA"/>
</dbReference>
<dbReference type="Proteomes" id="UP000664477">
    <property type="component" value="Unassembled WGS sequence"/>
</dbReference>
<sequence>MPPATCRLYWKNGNNLKVEPQSLENSVIDSAFVARLMGKNALKAMSWP</sequence>
<proteinExistence type="predicted"/>